<feature type="transmembrane region" description="Helical" evidence="2">
    <location>
        <begin position="414"/>
        <end position="434"/>
    </location>
</feature>
<evidence type="ECO:0000313" key="3">
    <source>
        <dbReference type="EMBL" id="RUQ98237.1"/>
    </source>
</evidence>
<gene>
    <name evidence="3" type="ORF">ELQ94_14585</name>
</gene>
<evidence type="ECO:0000313" key="4">
    <source>
        <dbReference type="Proteomes" id="UP000274909"/>
    </source>
</evidence>
<feature type="transmembrane region" description="Helical" evidence="2">
    <location>
        <begin position="225"/>
        <end position="244"/>
    </location>
</feature>
<protein>
    <submittedName>
        <fullName evidence="3">Uncharacterized protein</fullName>
    </submittedName>
</protein>
<dbReference type="Gene3D" id="1.25.40.10">
    <property type="entry name" value="Tetratricopeptide repeat domain"/>
    <property type="match status" value="1"/>
</dbReference>
<keyword evidence="2" id="KW-1133">Transmembrane helix</keyword>
<feature type="transmembrane region" description="Helical" evidence="2">
    <location>
        <begin position="382"/>
        <end position="402"/>
    </location>
</feature>
<reference evidence="3 4" key="1">
    <citation type="submission" date="2018-12" db="EMBL/GenBank/DDBJ databases">
        <authorList>
            <person name="Li F."/>
        </authorList>
    </citation>
    <scope>NUCLEOTIDE SEQUENCE [LARGE SCALE GENOMIC DNA]</scope>
    <source>
        <strain evidence="3 4">EGI 6500705</strain>
    </source>
</reference>
<keyword evidence="2" id="KW-0472">Membrane</keyword>
<dbReference type="RefSeq" id="WP_127051090.1">
    <property type="nucleotide sequence ID" value="NZ_RZGZ01000004.1"/>
</dbReference>
<keyword evidence="2" id="KW-0812">Transmembrane</keyword>
<feature type="transmembrane region" description="Helical" evidence="2">
    <location>
        <begin position="298"/>
        <end position="329"/>
    </location>
</feature>
<accession>A0A3S0VE55</accession>
<keyword evidence="4" id="KW-1185">Reference proteome</keyword>
<dbReference type="InterPro" id="IPR011990">
    <property type="entry name" value="TPR-like_helical_dom_sf"/>
</dbReference>
<dbReference type="OrthoDB" id="5095211at2"/>
<feature type="transmembrane region" description="Helical" evidence="2">
    <location>
        <begin position="455"/>
        <end position="477"/>
    </location>
</feature>
<dbReference type="EMBL" id="RZGZ01000004">
    <property type="protein sequence ID" value="RUQ98237.1"/>
    <property type="molecule type" value="Genomic_DNA"/>
</dbReference>
<sequence length="533" mass="57015">MSEHVQGVVYRAESFLSVGQVDRAETLLRTELAQRPDDGALLLSLAKVSEARRRWPEVVTTATAALEANPNSLQARLMIAWAAYQVGDRPLMKQHLDVVLHYQPEQPTALMYLALHASVDKSTAGKERTRAIVRQSLALGGGDPWYTVLAAKIEVFTGRPAEARRLVDDGLAQDPTNTQLLTLKSELARDPDESIDIVSGLLATSPADLALRMRFESLVTTRRRAMLVMLWLGPALAALGTALVTDYRIGWMVGVAAASFSVWATQYKSYQALPPGYRAELDSKAPWRVATRWGGRTAAIFGVFGGVLLATGLAPAAWALVVATFGWVVTRIATFSRERAVATSADAEHDLLSEGGPAAPGLDQGAPKPLGRYTLALSRNRWARATTTPLLLIPFCIVGLIPPDAPDESSTARAALGVIAGIVGLVCLVEASFWTRVPGNQAATAWRAFRLVVPGILLTIMLLCGVAFLTVATASWASGQPAPTIGDDSDPAPATIPPDYFDDLNSPPPTIDIPDFDIPSIPPLDIPPTAPEG</sequence>
<name>A0A3S0VE55_9MICO</name>
<comment type="caution">
    <text evidence="3">The sequence shown here is derived from an EMBL/GenBank/DDBJ whole genome shotgun (WGS) entry which is preliminary data.</text>
</comment>
<feature type="region of interest" description="Disordered" evidence="1">
    <location>
        <begin position="482"/>
        <end position="533"/>
    </location>
</feature>
<dbReference type="Proteomes" id="UP000274909">
    <property type="component" value="Unassembled WGS sequence"/>
</dbReference>
<dbReference type="SUPFAM" id="SSF48452">
    <property type="entry name" value="TPR-like"/>
    <property type="match status" value="1"/>
</dbReference>
<proteinExistence type="predicted"/>
<dbReference type="AlphaFoldDB" id="A0A3S0VE55"/>
<organism evidence="3 4">
    <name type="scientific">Labedella endophytica</name>
    <dbReference type="NCBI Taxonomy" id="1523160"/>
    <lineage>
        <taxon>Bacteria</taxon>
        <taxon>Bacillati</taxon>
        <taxon>Actinomycetota</taxon>
        <taxon>Actinomycetes</taxon>
        <taxon>Micrococcales</taxon>
        <taxon>Microbacteriaceae</taxon>
        <taxon>Labedella</taxon>
    </lineage>
</organism>
<feature type="compositionally biased region" description="Pro residues" evidence="1">
    <location>
        <begin position="520"/>
        <end position="533"/>
    </location>
</feature>
<evidence type="ECO:0000256" key="1">
    <source>
        <dbReference type="SAM" id="MobiDB-lite"/>
    </source>
</evidence>
<evidence type="ECO:0000256" key="2">
    <source>
        <dbReference type="SAM" id="Phobius"/>
    </source>
</evidence>